<feature type="transmembrane region" description="Helical" evidence="5">
    <location>
        <begin position="313"/>
        <end position="331"/>
    </location>
</feature>
<dbReference type="Pfam" id="PF07690">
    <property type="entry name" value="MFS_1"/>
    <property type="match status" value="1"/>
</dbReference>
<feature type="transmembrane region" description="Helical" evidence="5">
    <location>
        <begin position="186"/>
        <end position="204"/>
    </location>
</feature>
<sequence>MSILTFFKASPAIPLGNYTEKMFKSTRMKNFWAFSFAYALYYVCRLSFNVAKPALVNNNLLTATEIGVIGSAVFITYAVGKFVNSAVADHSNVVRFLSVGLFFSALCNFATGMTTSAIALTIIWAFNGWVQSMGVGPCVVALSRWYEDKERGSYYGFWSVAHNVGEGITFVVTAAIITAFGWRAGFSFAGVMGLLGVLVAVMFMKDSPAACGFKPIIKTETKTEELDNKEVLKHQWAVVKNPAIWILALASCCMYIARYGVNSWGVFFLENGKGYTTLEAASIISVNSIVGILGTIASGWLSDHFLHGKRNMMTIGVSLINTISLAAFLFAPNGNTWFSIIALSVFGITLGIQLCFLGGLLATDISHKSASGIALGMMGVFGYAGAALGEFLTGFMIDKTTVINEAGQKIYDFESLSYFWIAADVFSVMASILFAIIVYYQSKKNKASIV</sequence>
<evidence type="ECO:0000256" key="2">
    <source>
        <dbReference type="ARBA" id="ARBA00022692"/>
    </source>
</evidence>
<reference evidence="8" key="1">
    <citation type="journal article" date="2019" name="Int. J. Syst. Evol. Microbiol.">
        <title>The Global Catalogue of Microorganisms (GCM) 10K type strain sequencing project: providing services to taxonomists for standard genome sequencing and annotation.</title>
        <authorList>
            <consortium name="The Broad Institute Genomics Platform"/>
            <consortium name="The Broad Institute Genome Sequencing Center for Infectious Disease"/>
            <person name="Wu L."/>
            <person name="Ma J."/>
        </authorList>
    </citation>
    <scope>NUCLEOTIDE SEQUENCE [LARGE SCALE GENOMIC DNA]</scope>
    <source>
        <strain evidence="8">CCUG 61707</strain>
    </source>
</reference>
<feature type="transmembrane region" description="Helical" evidence="5">
    <location>
        <begin position="92"/>
        <end position="111"/>
    </location>
</feature>
<feature type="transmembrane region" description="Helical" evidence="5">
    <location>
        <begin position="417"/>
        <end position="440"/>
    </location>
</feature>
<feature type="transmembrane region" description="Helical" evidence="5">
    <location>
        <begin position="281"/>
        <end position="301"/>
    </location>
</feature>
<dbReference type="InterPro" id="IPR020846">
    <property type="entry name" value="MFS_dom"/>
</dbReference>
<dbReference type="EMBL" id="JBHTJN010000008">
    <property type="protein sequence ID" value="MFD0965798.1"/>
    <property type="molecule type" value="Genomic_DNA"/>
</dbReference>
<comment type="subcellular location">
    <subcellularLocation>
        <location evidence="1">Endomembrane system</location>
        <topology evidence="1">Multi-pass membrane protein</topology>
    </subcellularLocation>
</comment>
<evidence type="ECO:0000313" key="7">
    <source>
        <dbReference type="EMBL" id="MFD0965798.1"/>
    </source>
</evidence>
<keyword evidence="2 5" id="KW-0812">Transmembrane</keyword>
<evidence type="ECO:0000256" key="3">
    <source>
        <dbReference type="ARBA" id="ARBA00022989"/>
    </source>
</evidence>
<dbReference type="InterPro" id="IPR036259">
    <property type="entry name" value="MFS_trans_sf"/>
</dbReference>
<comment type="caution">
    <text evidence="7">The sequence shown here is derived from an EMBL/GenBank/DDBJ whole genome shotgun (WGS) entry which is preliminary data.</text>
</comment>
<feature type="domain" description="Major facilitator superfamily (MFS) profile" evidence="6">
    <location>
        <begin position="25"/>
        <end position="445"/>
    </location>
</feature>
<feature type="transmembrane region" description="Helical" evidence="5">
    <location>
        <begin position="60"/>
        <end position="80"/>
    </location>
</feature>
<dbReference type="InterPro" id="IPR011701">
    <property type="entry name" value="MFS"/>
</dbReference>
<proteinExistence type="predicted"/>
<evidence type="ECO:0000256" key="5">
    <source>
        <dbReference type="SAM" id="Phobius"/>
    </source>
</evidence>
<keyword evidence="3 5" id="KW-1133">Transmembrane helix</keyword>
<feature type="transmembrane region" description="Helical" evidence="5">
    <location>
        <begin position="373"/>
        <end position="397"/>
    </location>
</feature>
<evidence type="ECO:0000259" key="6">
    <source>
        <dbReference type="PROSITE" id="PS50850"/>
    </source>
</evidence>
<name>A0ABW3I7K3_9PAST</name>
<dbReference type="PANTHER" id="PTHR43826:SF7">
    <property type="entry name" value="PROTEIN UHPC, PUTATIVE-RELATED"/>
    <property type="match status" value="1"/>
</dbReference>
<dbReference type="InterPro" id="IPR000849">
    <property type="entry name" value="Sugar_P_transporter"/>
</dbReference>
<feature type="transmembrane region" description="Helical" evidence="5">
    <location>
        <begin position="154"/>
        <end position="180"/>
    </location>
</feature>
<keyword evidence="8" id="KW-1185">Reference proteome</keyword>
<gene>
    <name evidence="7" type="ORF">ACFQ02_02870</name>
</gene>
<feature type="transmembrane region" description="Helical" evidence="5">
    <location>
        <begin position="117"/>
        <end position="142"/>
    </location>
</feature>
<accession>A0ABW3I7K3</accession>
<evidence type="ECO:0000256" key="4">
    <source>
        <dbReference type="ARBA" id="ARBA00023136"/>
    </source>
</evidence>
<dbReference type="InterPro" id="IPR051337">
    <property type="entry name" value="OPA_Antiporter"/>
</dbReference>
<dbReference type="RefSeq" id="WP_380819071.1">
    <property type="nucleotide sequence ID" value="NZ_JBHTJN010000008.1"/>
</dbReference>
<keyword evidence="4 5" id="KW-0472">Membrane</keyword>
<feature type="transmembrane region" description="Helical" evidence="5">
    <location>
        <begin position="243"/>
        <end position="261"/>
    </location>
</feature>
<dbReference type="Proteomes" id="UP001596996">
    <property type="component" value="Unassembled WGS sequence"/>
</dbReference>
<dbReference type="PROSITE" id="PS50850">
    <property type="entry name" value="MFS"/>
    <property type="match status" value="1"/>
</dbReference>
<protein>
    <submittedName>
        <fullName evidence="7">MFS transporter</fullName>
    </submittedName>
</protein>
<evidence type="ECO:0000313" key="8">
    <source>
        <dbReference type="Proteomes" id="UP001596996"/>
    </source>
</evidence>
<feature type="transmembrane region" description="Helical" evidence="5">
    <location>
        <begin position="337"/>
        <end position="361"/>
    </location>
</feature>
<feature type="transmembrane region" description="Helical" evidence="5">
    <location>
        <begin position="31"/>
        <end position="48"/>
    </location>
</feature>
<dbReference type="SUPFAM" id="SSF103473">
    <property type="entry name" value="MFS general substrate transporter"/>
    <property type="match status" value="1"/>
</dbReference>
<evidence type="ECO:0000256" key="1">
    <source>
        <dbReference type="ARBA" id="ARBA00004127"/>
    </source>
</evidence>
<dbReference type="PANTHER" id="PTHR43826">
    <property type="entry name" value="GLUCOSE-6-PHOSPHATE EXCHANGER SLC37A4"/>
    <property type="match status" value="1"/>
</dbReference>
<dbReference type="PIRSF" id="PIRSF002808">
    <property type="entry name" value="Hexose_phosphate_transp"/>
    <property type="match status" value="1"/>
</dbReference>
<dbReference type="Gene3D" id="1.20.1250.20">
    <property type="entry name" value="MFS general substrate transporter like domains"/>
    <property type="match status" value="2"/>
</dbReference>
<organism evidence="7 8">
    <name type="scientific">Seminibacterium arietis</name>
    <dbReference type="NCBI Taxonomy" id="1173502"/>
    <lineage>
        <taxon>Bacteria</taxon>
        <taxon>Pseudomonadati</taxon>
        <taxon>Pseudomonadota</taxon>
        <taxon>Gammaproteobacteria</taxon>
        <taxon>Pasteurellales</taxon>
        <taxon>Pasteurellaceae</taxon>
        <taxon>Seminibacterium</taxon>
    </lineage>
</organism>